<dbReference type="EMBL" id="CP060633">
    <property type="protein sequence ID" value="QNM02241.1"/>
    <property type="molecule type" value="Genomic_DNA"/>
</dbReference>
<keyword evidence="1" id="KW-0812">Transmembrane</keyword>
<feature type="transmembrane region" description="Helical" evidence="1">
    <location>
        <begin position="6"/>
        <end position="27"/>
    </location>
</feature>
<dbReference type="Proteomes" id="UP000515981">
    <property type="component" value="Chromosome"/>
</dbReference>
<keyword evidence="1" id="KW-1133">Transmembrane helix</keyword>
<name>A0A7G9FUK9_9FIRM</name>
<dbReference type="RefSeq" id="WP_118547561.1">
    <property type="nucleotide sequence ID" value="NZ_CP060633.1"/>
</dbReference>
<protein>
    <submittedName>
        <fullName evidence="2">Uncharacterized protein</fullName>
    </submittedName>
</protein>
<keyword evidence="3" id="KW-1185">Reference proteome</keyword>
<evidence type="ECO:0000256" key="1">
    <source>
        <dbReference type="SAM" id="Phobius"/>
    </source>
</evidence>
<keyword evidence="1" id="KW-0472">Membrane</keyword>
<reference evidence="2 3" key="1">
    <citation type="submission" date="2020-08" db="EMBL/GenBank/DDBJ databases">
        <authorList>
            <person name="Liu C."/>
            <person name="Sun Q."/>
        </authorList>
    </citation>
    <scope>NUCLEOTIDE SEQUENCE [LARGE SCALE GENOMIC DNA]</scope>
    <source>
        <strain evidence="2 3">NSJ-8</strain>
    </source>
</reference>
<organism evidence="2 3">
    <name type="scientific">Simiaoa sunii</name>
    <dbReference type="NCBI Taxonomy" id="2763672"/>
    <lineage>
        <taxon>Bacteria</taxon>
        <taxon>Bacillati</taxon>
        <taxon>Bacillota</taxon>
        <taxon>Clostridia</taxon>
        <taxon>Lachnospirales</taxon>
        <taxon>Lachnospiraceae</taxon>
        <taxon>Simiaoa</taxon>
    </lineage>
</organism>
<evidence type="ECO:0000313" key="2">
    <source>
        <dbReference type="EMBL" id="QNM02241.1"/>
    </source>
</evidence>
<proteinExistence type="predicted"/>
<dbReference type="KEGG" id="ssun:H9Q77_14410"/>
<evidence type="ECO:0000313" key="3">
    <source>
        <dbReference type="Proteomes" id="UP000515981"/>
    </source>
</evidence>
<sequence length="123" mass="13710">MKKINVKATIFLSAIVLVVVVLLLNLIEFRKTVDFTVPGIQMPKENAYGKQKEVQVSVNGTYYYRVLPWIHGSSFHGQISFAGEGEEPQNYFFTYGASRGFLKEGRGAGWIGTPDAQTTVAIY</sequence>
<dbReference type="AlphaFoldDB" id="A0A7G9FUK9"/>
<gene>
    <name evidence="2" type="ORF">H9Q77_14410</name>
</gene>
<accession>A0A7G9FUK9</accession>